<keyword evidence="1" id="KW-0547">Nucleotide-binding</keyword>
<evidence type="ECO:0000256" key="2">
    <source>
        <dbReference type="ARBA" id="ARBA00022840"/>
    </source>
</evidence>
<proteinExistence type="predicted"/>
<dbReference type="PANTHER" id="PTHR16305">
    <property type="entry name" value="TESTICULAR SOLUBLE ADENYLYL CYCLASE"/>
    <property type="match status" value="1"/>
</dbReference>
<gene>
    <name evidence="3" type="ORF">EGM_13580</name>
</gene>
<dbReference type="AlphaFoldDB" id="G7P3F4"/>
<dbReference type="GO" id="GO:0005737">
    <property type="term" value="C:cytoplasm"/>
    <property type="evidence" value="ECO:0007669"/>
    <property type="project" value="TreeGrafter"/>
</dbReference>
<dbReference type="PANTHER" id="PTHR16305:SF33">
    <property type="entry name" value="GUANYLATE CYCLASE DOMAIN-CONTAINING PROTEIN"/>
    <property type="match status" value="1"/>
</dbReference>
<evidence type="ECO:0000256" key="1">
    <source>
        <dbReference type="ARBA" id="ARBA00022741"/>
    </source>
</evidence>
<dbReference type="EMBL" id="CM001279">
    <property type="protein sequence ID" value="EHH53025.1"/>
    <property type="molecule type" value="Genomic_DNA"/>
</dbReference>
<dbReference type="Proteomes" id="UP000009130">
    <property type="component" value="Chromosome 4"/>
</dbReference>
<dbReference type="eggNOG" id="ENOG502SHW0">
    <property type="taxonomic scope" value="Eukaryota"/>
</dbReference>
<keyword evidence="2" id="KW-0067">ATP-binding</keyword>
<evidence type="ECO:0000313" key="3">
    <source>
        <dbReference type="EMBL" id="EHH53025.1"/>
    </source>
</evidence>
<name>G7P3F4_MACFA</name>
<reference evidence="3" key="1">
    <citation type="journal article" date="2011" name="Nat. Biotechnol.">
        <title>Genome sequencing and comparison of two nonhuman primate animal models, the cynomolgus and Chinese rhesus macaques.</title>
        <authorList>
            <person name="Yan G."/>
            <person name="Zhang G."/>
            <person name="Fang X."/>
            <person name="Zhang Y."/>
            <person name="Li C."/>
            <person name="Ling F."/>
            <person name="Cooper D.N."/>
            <person name="Li Q."/>
            <person name="Li Y."/>
            <person name="van Gool A.J."/>
            <person name="Du H."/>
            <person name="Chen J."/>
            <person name="Chen R."/>
            <person name="Zhang P."/>
            <person name="Huang Z."/>
            <person name="Thompson J.R."/>
            <person name="Meng Y."/>
            <person name="Bai Y."/>
            <person name="Wang J."/>
            <person name="Zhuo M."/>
            <person name="Wang T."/>
            <person name="Huang Y."/>
            <person name="Wei L."/>
            <person name="Li J."/>
            <person name="Wang Z."/>
            <person name="Hu H."/>
            <person name="Yang P."/>
            <person name="Le L."/>
            <person name="Stenson P.D."/>
            <person name="Li B."/>
            <person name="Liu X."/>
            <person name="Ball E.V."/>
            <person name="An N."/>
            <person name="Huang Q."/>
            <person name="Zhang Y."/>
            <person name="Fan W."/>
            <person name="Zhang X."/>
            <person name="Li Y."/>
            <person name="Wang W."/>
            <person name="Katze M.G."/>
            <person name="Su B."/>
            <person name="Nielsen R."/>
            <person name="Yang H."/>
            <person name="Wang J."/>
            <person name="Wang X."/>
            <person name="Wang J."/>
        </authorList>
    </citation>
    <scope>NUCLEOTIDE SEQUENCE [LARGE SCALE GENOMIC DNA]</scope>
    <source>
        <strain evidence="3">CE-4</strain>
    </source>
</reference>
<protein>
    <submittedName>
        <fullName evidence="3">Uncharacterized protein</fullName>
    </submittedName>
</protein>
<dbReference type="GO" id="GO:0004016">
    <property type="term" value="F:adenylate cyclase activity"/>
    <property type="evidence" value="ECO:0007669"/>
    <property type="project" value="TreeGrafter"/>
</dbReference>
<organism>
    <name type="scientific">Macaca fascicularis</name>
    <name type="common">Crab-eating macaque</name>
    <name type="synonym">Cynomolgus monkey</name>
    <dbReference type="NCBI Taxonomy" id="9541"/>
    <lineage>
        <taxon>Eukaryota</taxon>
        <taxon>Metazoa</taxon>
        <taxon>Chordata</taxon>
        <taxon>Craniata</taxon>
        <taxon>Vertebrata</taxon>
        <taxon>Euteleostomi</taxon>
        <taxon>Mammalia</taxon>
        <taxon>Eutheria</taxon>
        <taxon>Euarchontoglires</taxon>
        <taxon>Primates</taxon>
        <taxon>Haplorrhini</taxon>
        <taxon>Catarrhini</taxon>
        <taxon>Cercopithecidae</taxon>
        <taxon>Cercopithecinae</taxon>
        <taxon>Macaca</taxon>
    </lineage>
</organism>
<sequence length="410" mass="46523">MLPAYNFKKLPEKMMKNISNPGKIYEYLGHRRCIMFGKRHLARKRNKNRPLLGVLGAPCLSTDREKELEAFQMAQQRCLHQKKGQAVLYEGGKGYGKSQLLAEINFLTQKEGHSYLHRCFGNPLYCEVLCQDLLSKDMLLFHDLQKEEEENSKWETLSANAMKSIMYSMFPANSEEGQELYVCTVKDDVNLDTVLLPPFLKEIAVSQLDQLSPEEQLLVKCAAIIGHSFHIDLLQHLLPGWDKNKLLQVLRALVDIHVLCWPDKSQELPAEPILVPSSIDIIDETKEKKTKLDGGSASLLRLKEELSLPQTEVLEFGVPLLRAAAWELWPKEQQIALHLECACFLQVLACRCGSCHGGDFVPFHRFAVCSTKNSKGTSRFCPYRDTGSVLTQVITEKLQLPSPQEQRKSS</sequence>
<dbReference type="GO" id="GO:0005524">
    <property type="term" value="F:ATP binding"/>
    <property type="evidence" value="ECO:0007669"/>
    <property type="project" value="UniProtKB-KW"/>
</dbReference>
<accession>G7P3F4</accession>